<comment type="caution">
    <text evidence="1">The sequence shown here is derived from an EMBL/GenBank/DDBJ whole genome shotgun (WGS) entry which is preliminary data.</text>
</comment>
<sequence length="60" mass="6794">MLQLCSHDLFAWSRSAHFVKEAATSVRDGEQFIKHNQEAQLVNTCPTKARIPNPRVTGQE</sequence>
<reference evidence="1" key="2">
    <citation type="submission" date="2021-02" db="EMBL/GenBank/DDBJ databases">
        <authorList>
            <person name="Kimball J.A."/>
            <person name="Haas M.W."/>
            <person name="Macchietto M."/>
            <person name="Kono T."/>
            <person name="Duquette J."/>
            <person name="Shao M."/>
        </authorList>
    </citation>
    <scope>NUCLEOTIDE SEQUENCE</scope>
    <source>
        <tissue evidence="1">Fresh leaf tissue</tissue>
    </source>
</reference>
<accession>A0A8J5WDT5</accession>
<dbReference type="Proteomes" id="UP000729402">
    <property type="component" value="Unassembled WGS sequence"/>
</dbReference>
<reference evidence="1" key="1">
    <citation type="journal article" date="2021" name="bioRxiv">
        <title>Whole Genome Assembly and Annotation of Northern Wild Rice, Zizania palustris L., Supports a Whole Genome Duplication in the Zizania Genus.</title>
        <authorList>
            <person name="Haas M."/>
            <person name="Kono T."/>
            <person name="Macchietto M."/>
            <person name="Millas R."/>
            <person name="McGilp L."/>
            <person name="Shao M."/>
            <person name="Duquette J."/>
            <person name="Hirsch C.N."/>
            <person name="Kimball J."/>
        </authorList>
    </citation>
    <scope>NUCLEOTIDE SEQUENCE</scope>
    <source>
        <tissue evidence="1">Fresh leaf tissue</tissue>
    </source>
</reference>
<organism evidence="1 2">
    <name type="scientific">Zizania palustris</name>
    <name type="common">Northern wild rice</name>
    <dbReference type="NCBI Taxonomy" id="103762"/>
    <lineage>
        <taxon>Eukaryota</taxon>
        <taxon>Viridiplantae</taxon>
        <taxon>Streptophyta</taxon>
        <taxon>Embryophyta</taxon>
        <taxon>Tracheophyta</taxon>
        <taxon>Spermatophyta</taxon>
        <taxon>Magnoliopsida</taxon>
        <taxon>Liliopsida</taxon>
        <taxon>Poales</taxon>
        <taxon>Poaceae</taxon>
        <taxon>BOP clade</taxon>
        <taxon>Oryzoideae</taxon>
        <taxon>Oryzeae</taxon>
        <taxon>Zizaniinae</taxon>
        <taxon>Zizania</taxon>
    </lineage>
</organism>
<name>A0A8J5WDT5_ZIZPA</name>
<proteinExistence type="predicted"/>
<evidence type="ECO:0000313" key="1">
    <source>
        <dbReference type="EMBL" id="KAG8087859.1"/>
    </source>
</evidence>
<dbReference type="AlphaFoldDB" id="A0A8J5WDT5"/>
<evidence type="ECO:0000313" key="2">
    <source>
        <dbReference type="Proteomes" id="UP000729402"/>
    </source>
</evidence>
<gene>
    <name evidence="1" type="ORF">GUJ93_ZPchr0010g9117</name>
</gene>
<dbReference type="EMBL" id="JAAALK010000082">
    <property type="protein sequence ID" value="KAG8087859.1"/>
    <property type="molecule type" value="Genomic_DNA"/>
</dbReference>
<keyword evidence="2" id="KW-1185">Reference proteome</keyword>
<protein>
    <submittedName>
        <fullName evidence="1">Uncharacterized protein</fullName>
    </submittedName>
</protein>